<sequence>MNDEIIDEFLKVECDSATRNLLLGIIDDSPLNSTRTVTLNAFNVLIDTHQKVVVIEDELDAEKSTELPLARMRAILTSAH</sequence>
<gene>
    <name evidence="1" type="ORF">JWS13_24875</name>
</gene>
<keyword evidence="2" id="KW-1185">Reference proteome</keyword>
<name>A0A974W7D7_9NOCA</name>
<accession>A0A974W7D7</accession>
<dbReference type="EMBL" id="CP070619">
    <property type="protein sequence ID" value="QSE91638.1"/>
    <property type="molecule type" value="Genomic_DNA"/>
</dbReference>
<reference evidence="1 2" key="2">
    <citation type="journal article" date="2022" name="Arch. Microbiol.">
        <title>Rhodococcus pseudokoreensis sp. nov. isolated from the rhizosphere of young M26 apple rootstocks.</title>
        <authorList>
            <person name="Kampfer P."/>
            <person name="Glaeser S.P."/>
            <person name="Blom J."/>
            <person name="Wolf J."/>
            <person name="Benning S."/>
            <person name="Schloter M."/>
            <person name="Neumann-Schaal M."/>
        </authorList>
    </citation>
    <scope>NUCLEOTIDE SEQUENCE [LARGE SCALE GENOMIC DNA]</scope>
    <source>
        <strain evidence="1 2">R79</strain>
    </source>
</reference>
<evidence type="ECO:0000313" key="1">
    <source>
        <dbReference type="EMBL" id="QSE91638.1"/>
    </source>
</evidence>
<dbReference type="Proteomes" id="UP000662986">
    <property type="component" value="Chromosome"/>
</dbReference>
<dbReference type="RefSeq" id="WP_206008054.1">
    <property type="nucleotide sequence ID" value="NZ_CP070619.1"/>
</dbReference>
<evidence type="ECO:0000313" key="2">
    <source>
        <dbReference type="Proteomes" id="UP000662986"/>
    </source>
</evidence>
<reference evidence="1 2" key="1">
    <citation type="journal article" date="2021" name="Microbiol. Resour. Announc.">
        <title>Complete Genome Sequences of Two Rhodococcus sp. Strains with Large and Linear Chromosomes, Isolated from Apple Rhizosphere.</title>
        <authorList>
            <person name="Benning S."/>
            <person name="Brugnone N."/>
            <person name="Siani R."/>
            <person name="Kublik S."/>
            <person name="Schloter M."/>
            <person name="Rad V."/>
        </authorList>
    </citation>
    <scope>NUCLEOTIDE SEQUENCE [LARGE SCALE GENOMIC DNA]</scope>
    <source>
        <strain evidence="1 2">R79</strain>
    </source>
</reference>
<proteinExistence type="predicted"/>
<organism evidence="1 2">
    <name type="scientific">Rhodococcus pseudokoreensis</name>
    <dbReference type="NCBI Taxonomy" id="2811421"/>
    <lineage>
        <taxon>Bacteria</taxon>
        <taxon>Bacillati</taxon>
        <taxon>Actinomycetota</taxon>
        <taxon>Actinomycetes</taxon>
        <taxon>Mycobacteriales</taxon>
        <taxon>Nocardiaceae</taxon>
        <taxon>Rhodococcus</taxon>
    </lineage>
</organism>
<protein>
    <submittedName>
        <fullName evidence="1">Uncharacterized protein</fullName>
    </submittedName>
</protein>